<dbReference type="Proteomes" id="UP000001635">
    <property type="component" value="Chromosome"/>
</dbReference>
<proteinExistence type="predicted"/>
<keyword evidence="2" id="KW-1185">Reference proteome</keyword>
<reference evidence="2" key="1">
    <citation type="submission" date="2011-07" db="EMBL/GenBank/DDBJ databases">
        <title>The complete genome of Cyclobacterium marinum DSM 745.</title>
        <authorList>
            <person name="Lucas S."/>
            <person name="Han J."/>
            <person name="Lapidus A."/>
            <person name="Bruce D."/>
            <person name="Goodwin L."/>
            <person name="Pitluck S."/>
            <person name="Peters L."/>
            <person name="Kyrpides N."/>
            <person name="Mavromatis K."/>
            <person name="Ivanova N."/>
            <person name="Ovchinnikova G."/>
            <person name="Chertkov O."/>
            <person name="Detter J.C."/>
            <person name="Tapia R."/>
            <person name="Han C."/>
            <person name="Land M."/>
            <person name="Hauser L."/>
            <person name="Markowitz V."/>
            <person name="Cheng J.-F."/>
            <person name="Hugenholtz P."/>
            <person name="Woyke T."/>
            <person name="Wu D."/>
            <person name="Tindall B."/>
            <person name="Schuetze A."/>
            <person name="Brambilla E."/>
            <person name="Klenk H.-P."/>
            <person name="Eisen J.A."/>
        </authorList>
    </citation>
    <scope>NUCLEOTIDE SEQUENCE [LARGE SCALE GENOMIC DNA]</scope>
    <source>
        <strain evidence="2">ATCC 25205 / DSM 745 / LMG 13164 / NCIMB 1802</strain>
    </source>
</reference>
<protein>
    <submittedName>
        <fullName evidence="1">Uncharacterized protein</fullName>
    </submittedName>
</protein>
<dbReference type="EMBL" id="CP002955">
    <property type="protein sequence ID" value="AEL28296.1"/>
    <property type="molecule type" value="Genomic_DNA"/>
</dbReference>
<dbReference type="AlphaFoldDB" id="G0J300"/>
<gene>
    <name evidence="1" type="ordered locus">Cycma_4610</name>
</gene>
<accession>G0J300</accession>
<dbReference type="KEGG" id="cmr:Cycma_4610"/>
<organism evidence="1 2">
    <name type="scientific">Cyclobacterium marinum (strain ATCC 25205 / DSM 745 / LMG 13164 / NCIMB 1802)</name>
    <name type="common">Flectobacillus marinus</name>
    <dbReference type="NCBI Taxonomy" id="880070"/>
    <lineage>
        <taxon>Bacteria</taxon>
        <taxon>Pseudomonadati</taxon>
        <taxon>Bacteroidota</taxon>
        <taxon>Cytophagia</taxon>
        <taxon>Cytophagales</taxon>
        <taxon>Cyclobacteriaceae</taxon>
        <taxon>Cyclobacterium</taxon>
    </lineage>
</organism>
<sequence>MLIELIRRILQAIERDDFILAQNHIKNLEIVSLKLAVGGHGGNCTQFELCKREKITGPTFPLIGDFFIAFSSGKK</sequence>
<evidence type="ECO:0000313" key="2">
    <source>
        <dbReference type="Proteomes" id="UP000001635"/>
    </source>
</evidence>
<dbReference type="HOGENOM" id="CLU_2664998_0_0_10"/>
<name>G0J300_CYCMS</name>
<evidence type="ECO:0000313" key="1">
    <source>
        <dbReference type="EMBL" id="AEL28296.1"/>
    </source>
</evidence>